<proteinExistence type="predicted"/>
<dbReference type="EMBL" id="BAAAXQ010000077">
    <property type="protein sequence ID" value="GAA3026249.1"/>
    <property type="molecule type" value="Genomic_DNA"/>
</dbReference>
<keyword evidence="3" id="KW-1185">Reference proteome</keyword>
<sequence length="63" mass="6805">MVLVAGGLAILKAPAWLIIAAIIIATVLLAIYIWNFNMSLANTLISYVVTLAFVGWLTSLMIK</sequence>
<comment type="caution">
    <text evidence="2">The sequence shown here is derived from an EMBL/GenBank/DDBJ whole genome shotgun (WGS) entry which is preliminary data.</text>
</comment>
<organism evidence="2 3">
    <name type="scientific">Tetragenococcus solitarius</name>
    <dbReference type="NCBI Taxonomy" id="71453"/>
    <lineage>
        <taxon>Bacteria</taxon>
        <taxon>Bacillati</taxon>
        <taxon>Bacillota</taxon>
        <taxon>Bacilli</taxon>
        <taxon>Lactobacillales</taxon>
        <taxon>Enterococcaceae</taxon>
        <taxon>Tetragenococcus</taxon>
    </lineage>
</organism>
<name>A0ABN3YDJ6_9ENTE</name>
<gene>
    <name evidence="2" type="ORF">GCM10019998_23450</name>
</gene>
<dbReference type="Proteomes" id="UP001501577">
    <property type="component" value="Unassembled WGS sequence"/>
</dbReference>
<reference evidence="2 3" key="1">
    <citation type="journal article" date="2019" name="Int. J. Syst. Evol. Microbiol.">
        <title>The Global Catalogue of Microorganisms (GCM) 10K type strain sequencing project: providing services to taxonomists for standard genome sequencing and annotation.</title>
        <authorList>
            <consortium name="The Broad Institute Genomics Platform"/>
            <consortium name="The Broad Institute Genome Sequencing Center for Infectious Disease"/>
            <person name="Wu L."/>
            <person name="Ma J."/>
        </authorList>
    </citation>
    <scope>NUCLEOTIDE SEQUENCE [LARGE SCALE GENOMIC DNA]</scope>
    <source>
        <strain evidence="2 3">JCM 8736</strain>
    </source>
</reference>
<accession>A0ABN3YDJ6</accession>
<keyword evidence="1" id="KW-0812">Transmembrane</keyword>
<feature type="transmembrane region" description="Helical" evidence="1">
    <location>
        <begin position="15"/>
        <end position="34"/>
    </location>
</feature>
<protein>
    <submittedName>
        <fullName evidence="2">Uncharacterized protein</fullName>
    </submittedName>
</protein>
<evidence type="ECO:0000313" key="2">
    <source>
        <dbReference type="EMBL" id="GAA3026249.1"/>
    </source>
</evidence>
<feature type="transmembrane region" description="Helical" evidence="1">
    <location>
        <begin position="40"/>
        <end position="62"/>
    </location>
</feature>
<keyword evidence="1" id="KW-0472">Membrane</keyword>
<keyword evidence="1" id="KW-1133">Transmembrane helix</keyword>
<evidence type="ECO:0000313" key="3">
    <source>
        <dbReference type="Proteomes" id="UP001501577"/>
    </source>
</evidence>
<dbReference type="RefSeq" id="WP_068709123.1">
    <property type="nucleotide sequence ID" value="NZ_BAAAXQ010000077.1"/>
</dbReference>
<evidence type="ECO:0000256" key="1">
    <source>
        <dbReference type="SAM" id="Phobius"/>
    </source>
</evidence>